<evidence type="ECO:0000256" key="3">
    <source>
        <dbReference type="ARBA" id="ARBA00023163"/>
    </source>
</evidence>
<dbReference type="InterPro" id="IPR036388">
    <property type="entry name" value="WH-like_DNA-bd_sf"/>
</dbReference>
<comment type="caution">
    <text evidence="5">The sequence shown here is derived from an EMBL/GenBank/DDBJ whole genome shotgun (WGS) entry which is preliminary data.</text>
</comment>
<evidence type="ECO:0000256" key="1">
    <source>
        <dbReference type="ARBA" id="ARBA00023015"/>
    </source>
</evidence>
<reference evidence="5 6" key="1">
    <citation type="submission" date="2016-03" db="EMBL/GenBank/DDBJ databases">
        <title>Chemosynthetic sulphur-oxidizing symbionts of marine invertebrate animals are capable of nitrogen fixation.</title>
        <authorList>
            <person name="Petersen J.M."/>
            <person name="Kemper A."/>
            <person name="Gruber-Vodicka H."/>
            <person name="Cardini U."/>
            <person name="Geest Mvander."/>
            <person name="Kleiner M."/>
            <person name="Bulgheresi S."/>
            <person name="Fussmann M."/>
            <person name="Herbold C."/>
            <person name="Seah B.K.B."/>
            <person name="Antony C.Paul."/>
            <person name="Liu D."/>
            <person name="Belitz A."/>
            <person name="Weber M."/>
        </authorList>
    </citation>
    <scope>NUCLEOTIDE SEQUENCE [LARGE SCALE GENOMIC DNA]</scope>
    <source>
        <strain evidence="5">G_D</strain>
    </source>
</reference>
<organism evidence="5 6">
    <name type="scientific">Candidatus Thiodiazotropha endoloripes</name>
    <dbReference type="NCBI Taxonomy" id="1818881"/>
    <lineage>
        <taxon>Bacteria</taxon>
        <taxon>Pseudomonadati</taxon>
        <taxon>Pseudomonadota</taxon>
        <taxon>Gammaproteobacteria</taxon>
        <taxon>Chromatiales</taxon>
        <taxon>Sedimenticolaceae</taxon>
        <taxon>Candidatus Thiodiazotropha</taxon>
    </lineage>
</organism>
<dbReference type="AlphaFoldDB" id="A0A1E2UTY8"/>
<dbReference type="SUPFAM" id="SSF46785">
    <property type="entry name" value="Winged helix' DNA-binding domain"/>
    <property type="match status" value="1"/>
</dbReference>
<dbReference type="PANTHER" id="PTHR33204">
    <property type="entry name" value="TRANSCRIPTIONAL REGULATOR, MARR FAMILY"/>
    <property type="match status" value="1"/>
</dbReference>
<dbReference type="InterPro" id="IPR036390">
    <property type="entry name" value="WH_DNA-bd_sf"/>
</dbReference>
<dbReference type="GO" id="GO:0003677">
    <property type="term" value="F:DNA binding"/>
    <property type="evidence" value="ECO:0007669"/>
    <property type="project" value="UniProtKB-KW"/>
</dbReference>
<dbReference type="Gene3D" id="1.10.10.10">
    <property type="entry name" value="Winged helix-like DNA-binding domain superfamily/Winged helix DNA-binding domain"/>
    <property type="match status" value="1"/>
</dbReference>
<proteinExistence type="predicted"/>
<keyword evidence="3" id="KW-0804">Transcription</keyword>
<name>A0A1E2UTY8_9GAMM</name>
<evidence type="ECO:0000313" key="5">
    <source>
        <dbReference type="EMBL" id="ODB98229.1"/>
    </source>
</evidence>
<sequence length="125" mass="14195">MAKQNQSSEKFKRSSCPVASTLDIIGDKWTLLVVRDLFAGKRTYSEFQGSPEKIPTNILADRLKRLAEYEIVVKKPYQHHPVRYEYLLTAKGKDLGPVLMTMVQWGEKHLPGTKAQIIPAKEAKP</sequence>
<dbReference type="Pfam" id="PF01638">
    <property type="entry name" value="HxlR"/>
    <property type="match status" value="1"/>
</dbReference>
<accession>A0A1E2UTY8</accession>
<keyword evidence="6" id="KW-1185">Reference proteome</keyword>
<dbReference type="EMBL" id="LVJZ01000003">
    <property type="protein sequence ID" value="ODB98229.1"/>
    <property type="molecule type" value="Genomic_DNA"/>
</dbReference>
<keyword evidence="1" id="KW-0805">Transcription regulation</keyword>
<evidence type="ECO:0000313" key="6">
    <source>
        <dbReference type="Proteomes" id="UP000094849"/>
    </source>
</evidence>
<dbReference type="Proteomes" id="UP000094849">
    <property type="component" value="Unassembled WGS sequence"/>
</dbReference>
<evidence type="ECO:0000256" key="2">
    <source>
        <dbReference type="ARBA" id="ARBA00023125"/>
    </source>
</evidence>
<evidence type="ECO:0000259" key="4">
    <source>
        <dbReference type="PROSITE" id="PS51118"/>
    </source>
</evidence>
<dbReference type="OrthoDB" id="9807069at2"/>
<dbReference type="STRING" id="1818881.A3196_16600"/>
<dbReference type="PROSITE" id="PS51118">
    <property type="entry name" value="HTH_HXLR"/>
    <property type="match status" value="1"/>
</dbReference>
<keyword evidence="2" id="KW-0238">DNA-binding</keyword>
<dbReference type="InterPro" id="IPR002577">
    <property type="entry name" value="HTH_HxlR"/>
</dbReference>
<protein>
    <recommendedName>
        <fullName evidence="4">HTH hxlR-type domain-containing protein</fullName>
    </recommendedName>
</protein>
<dbReference type="RefSeq" id="WP_069014614.1">
    <property type="nucleotide sequence ID" value="NZ_LVJW01000003.1"/>
</dbReference>
<dbReference type="PANTHER" id="PTHR33204:SF18">
    <property type="entry name" value="TRANSCRIPTIONAL REGULATORY PROTEIN"/>
    <property type="match status" value="1"/>
</dbReference>
<gene>
    <name evidence="5" type="ORF">A3196_16600</name>
</gene>
<feature type="domain" description="HTH hxlR-type" evidence="4">
    <location>
        <begin position="16"/>
        <end position="114"/>
    </location>
</feature>